<evidence type="ECO:0000313" key="5">
    <source>
        <dbReference type="Proteomes" id="UP001194746"/>
    </source>
</evidence>
<dbReference type="GO" id="GO:0140673">
    <property type="term" value="P:transcription elongation-coupled chromatin remodeling"/>
    <property type="evidence" value="ECO:0007669"/>
    <property type="project" value="TreeGrafter"/>
</dbReference>
<dbReference type="PANTHER" id="PTHR43580:SF2">
    <property type="entry name" value="CYTOKINE-LIKE NUCLEAR FACTOR N-PAC"/>
    <property type="match status" value="1"/>
</dbReference>
<dbReference type="AlphaFoldDB" id="A0AAD4CPX0"/>
<feature type="domain" description="NADPH-dependent reductive aminase-like C-terminal" evidence="3">
    <location>
        <begin position="163"/>
        <end position="289"/>
    </location>
</feature>
<dbReference type="GO" id="GO:0031491">
    <property type="term" value="F:nucleosome binding"/>
    <property type="evidence" value="ECO:0007669"/>
    <property type="project" value="TreeGrafter"/>
</dbReference>
<sequence>MVSKITVFGLGAMGAAIASQYLEKGYITTVWNRTSSKATPLLDKGAHLASSITIGIQASDLIIICLLDNPSVEETLSQTTATGSLAGKTIVNLTNGTPNQARKLSQLILAQNAQYIHGGIMAVPDMIGSPHSVLLYSAASAAAYQAVENHLTLLGSSTFLGTDPGTASLYDLAMLAGMFGLFSGFLHATALVRSEDGGSAVGFLPLLTPWLHAMTGYLGLLARQIDDGEYTSQTSNLGMQLVGVRNIERASEEQGVSSEVIAPMKMLMERAVEEGRGGHDISSLVDLLKLR</sequence>
<dbReference type="GO" id="GO:0003677">
    <property type="term" value="F:DNA binding"/>
    <property type="evidence" value="ECO:0007669"/>
    <property type="project" value="TreeGrafter"/>
</dbReference>
<dbReference type="GO" id="GO:0016491">
    <property type="term" value="F:oxidoreductase activity"/>
    <property type="evidence" value="ECO:0007669"/>
    <property type="project" value="UniProtKB-KW"/>
</dbReference>
<dbReference type="InterPro" id="IPR048666">
    <property type="entry name" value="RedAm-like_C"/>
</dbReference>
<reference evidence="4" key="1">
    <citation type="journal article" date="2019" name="Beilstein J. Org. Chem.">
        <title>Nanangenines: drimane sesquiterpenoids as the dominant metabolite cohort of a novel Australian fungus, Aspergillus nanangensis.</title>
        <authorList>
            <person name="Lacey H.J."/>
            <person name="Gilchrist C.L.M."/>
            <person name="Crombie A."/>
            <person name="Kalaitzis J.A."/>
            <person name="Vuong D."/>
            <person name="Rutledge P.J."/>
            <person name="Turner P."/>
            <person name="Pitt J.I."/>
            <person name="Lacey E."/>
            <person name="Chooi Y.H."/>
            <person name="Piggott A.M."/>
        </authorList>
    </citation>
    <scope>NUCLEOTIDE SEQUENCE</scope>
    <source>
        <strain evidence="4">MST-FP2251</strain>
    </source>
</reference>
<feature type="domain" description="6-phosphogluconate dehydrogenase NADP-binding" evidence="2">
    <location>
        <begin position="4"/>
        <end position="123"/>
    </location>
</feature>
<dbReference type="InterPro" id="IPR015815">
    <property type="entry name" value="HIBADH-related"/>
</dbReference>
<evidence type="ECO:0000313" key="4">
    <source>
        <dbReference type="EMBL" id="KAF9890228.1"/>
    </source>
</evidence>
<dbReference type="PIRSF" id="PIRSF000103">
    <property type="entry name" value="HIBADH"/>
    <property type="match status" value="1"/>
</dbReference>
<reference evidence="4" key="2">
    <citation type="submission" date="2020-02" db="EMBL/GenBank/DDBJ databases">
        <authorList>
            <person name="Gilchrist C.L.M."/>
            <person name="Chooi Y.-H."/>
        </authorList>
    </citation>
    <scope>NUCLEOTIDE SEQUENCE</scope>
    <source>
        <strain evidence="4">MST-FP2251</strain>
    </source>
</reference>
<evidence type="ECO:0000259" key="2">
    <source>
        <dbReference type="Pfam" id="PF03446"/>
    </source>
</evidence>
<organism evidence="4 5">
    <name type="scientific">Aspergillus nanangensis</name>
    <dbReference type="NCBI Taxonomy" id="2582783"/>
    <lineage>
        <taxon>Eukaryota</taxon>
        <taxon>Fungi</taxon>
        <taxon>Dikarya</taxon>
        <taxon>Ascomycota</taxon>
        <taxon>Pezizomycotina</taxon>
        <taxon>Eurotiomycetes</taxon>
        <taxon>Eurotiomycetidae</taxon>
        <taxon>Eurotiales</taxon>
        <taxon>Aspergillaceae</taxon>
        <taxon>Aspergillus</taxon>
        <taxon>Aspergillus subgen. Circumdati</taxon>
    </lineage>
</organism>
<keyword evidence="5" id="KW-1185">Reference proteome</keyword>
<evidence type="ECO:0000256" key="1">
    <source>
        <dbReference type="ARBA" id="ARBA00023002"/>
    </source>
</evidence>
<dbReference type="GO" id="GO:0000785">
    <property type="term" value="C:chromatin"/>
    <property type="evidence" value="ECO:0007669"/>
    <property type="project" value="TreeGrafter"/>
</dbReference>
<dbReference type="InterPro" id="IPR013328">
    <property type="entry name" value="6PGD_dom2"/>
</dbReference>
<dbReference type="Gene3D" id="1.10.1040.10">
    <property type="entry name" value="N-(1-d-carboxylethyl)-l-norvaline Dehydrogenase, domain 2"/>
    <property type="match status" value="1"/>
</dbReference>
<dbReference type="Gene3D" id="3.40.50.720">
    <property type="entry name" value="NAD(P)-binding Rossmann-like Domain"/>
    <property type="match status" value="1"/>
</dbReference>
<name>A0AAD4CPX0_ASPNN</name>
<protein>
    <recommendedName>
        <fullName evidence="6">6-phosphogluconate dehydrogenase NADP-binding domain-containing protein</fullName>
    </recommendedName>
</protein>
<dbReference type="InterPro" id="IPR051265">
    <property type="entry name" value="HIBADH-related_NP60_sf"/>
</dbReference>
<dbReference type="Pfam" id="PF21761">
    <property type="entry name" value="RedAm-like_C"/>
    <property type="match status" value="1"/>
</dbReference>
<evidence type="ECO:0000259" key="3">
    <source>
        <dbReference type="Pfam" id="PF21761"/>
    </source>
</evidence>
<dbReference type="Pfam" id="PF03446">
    <property type="entry name" value="NAD_binding_2"/>
    <property type="match status" value="1"/>
</dbReference>
<evidence type="ECO:0008006" key="6">
    <source>
        <dbReference type="Google" id="ProtNLM"/>
    </source>
</evidence>
<dbReference type="Proteomes" id="UP001194746">
    <property type="component" value="Unassembled WGS sequence"/>
</dbReference>
<proteinExistence type="predicted"/>
<dbReference type="SUPFAM" id="SSF51735">
    <property type="entry name" value="NAD(P)-binding Rossmann-fold domains"/>
    <property type="match status" value="1"/>
</dbReference>
<gene>
    <name evidence="4" type="ORF">FE257_006140</name>
</gene>
<keyword evidence="1" id="KW-0560">Oxidoreductase</keyword>
<dbReference type="GO" id="GO:0050661">
    <property type="term" value="F:NADP binding"/>
    <property type="evidence" value="ECO:0007669"/>
    <property type="project" value="InterPro"/>
</dbReference>
<dbReference type="InterPro" id="IPR006115">
    <property type="entry name" value="6PGDH_NADP-bd"/>
</dbReference>
<accession>A0AAD4CPX0</accession>
<dbReference type="EMBL" id="VCAU01000028">
    <property type="protein sequence ID" value="KAF9890228.1"/>
    <property type="molecule type" value="Genomic_DNA"/>
</dbReference>
<dbReference type="PANTHER" id="PTHR43580">
    <property type="entry name" value="OXIDOREDUCTASE GLYR1-RELATED"/>
    <property type="match status" value="1"/>
</dbReference>
<dbReference type="InterPro" id="IPR036291">
    <property type="entry name" value="NAD(P)-bd_dom_sf"/>
</dbReference>
<comment type="caution">
    <text evidence="4">The sequence shown here is derived from an EMBL/GenBank/DDBJ whole genome shotgun (WGS) entry which is preliminary data.</text>
</comment>